<organism evidence="3 4">
    <name type="scientific">Potamilus streckersoni</name>
    <dbReference type="NCBI Taxonomy" id="2493646"/>
    <lineage>
        <taxon>Eukaryota</taxon>
        <taxon>Metazoa</taxon>
        <taxon>Spiralia</taxon>
        <taxon>Lophotrochozoa</taxon>
        <taxon>Mollusca</taxon>
        <taxon>Bivalvia</taxon>
        <taxon>Autobranchia</taxon>
        <taxon>Heteroconchia</taxon>
        <taxon>Palaeoheterodonta</taxon>
        <taxon>Unionida</taxon>
        <taxon>Unionoidea</taxon>
        <taxon>Unionidae</taxon>
        <taxon>Ambleminae</taxon>
        <taxon>Lampsilini</taxon>
        <taxon>Potamilus</taxon>
    </lineage>
</organism>
<evidence type="ECO:0000313" key="3">
    <source>
        <dbReference type="EMBL" id="KAK3602533.1"/>
    </source>
</evidence>
<dbReference type="PRINTS" id="PR01705">
    <property type="entry name" value="TSP1REPEAT"/>
</dbReference>
<dbReference type="FunFam" id="2.20.100.10:FF:000007">
    <property type="entry name" value="Thrombospondin 1"/>
    <property type="match status" value="1"/>
</dbReference>
<dbReference type="SUPFAM" id="SSF82895">
    <property type="entry name" value="TSP-1 type 1 repeat"/>
    <property type="match status" value="1"/>
</dbReference>
<dbReference type="Gene3D" id="2.20.100.10">
    <property type="entry name" value="Thrombospondin type-1 (TSP1) repeat"/>
    <property type="match status" value="2"/>
</dbReference>
<reference evidence="3" key="3">
    <citation type="submission" date="2023-05" db="EMBL/GenBank/DDBJ databases">
        <authorList>
            <person name="Smith C.H."/>
        </authorList>
    </citation>
    <scope>NUCLEOTIDE SEQUENCE</scope>
    <source>
        <strain evidence="3">CHS0354</strain>
        <tissue evidence="3">Mantle</tissue>
    </source>
</reference>
<comment type="caution">
    <text evidence="3">The sequence shown here is derived from an EMBL/GenBank/DDBJ whole genome shotgun (WGS) entry which is preliminary data.</text>
</comment>
<dbReference type="GO" id="GO:0071944">
    <property type="term" value="C:cell periphery"/>
    <property type="evidence" value="ECO:0007669"/>
    <property type="project" value="TreeGrafter"/>
</dbReference>
<dbReference type="InterPro" id="IPR036383">
    <property type="entry name" value="TSP1_rpt_sf"/>
</dbReference>
<keyword evidence="4" id="KW-1185">Reference proteome</keyword>
<dbReference type="AlphaFoldDB" id="A0AAE0W576"/>
<reference evidence="3" key="2">
    <citation type="journal article" date="2021" name="Genome Biol. Evol.">
        <title>Developing a high-quality reference genome for a parasitic bivalve with doubly uniparental inheritance (Bivalvia: Unionida).</title>
        <authorList>
            <person name="Smith C.H."/>
        </authorList>
    </citation>
    <scope>NUCLEOTIDE SEQUENCE</scope>
    <source>
        <strain evidence="3">CHS0354</strain>
        <tissue evidence="3">Mantle</tissue>
    </source>
</reference>
<dbReference type="EMBL" id="JAEAOA010000298">
    <property type="protein sequence ID" value="KAK3602533.1"/>
    <property type="molecule type" value="Genomic_DNA"/>
</dbReference>
<name>A0AAE0W576_9BIVA</name>
<dbReference type="InterPro" id="IPR038877">
    <property type="entry name" value="THSD1"/>
</dbReference>
<dbReference type="PANTHER" id="PTHR16311:SF3">
    <property type="entry name" value="THROMBOSPONDIN TYPE-1 DOMAIN-CONTAINING PROTEIN 1"/>
    <property type="match status" value="1"/>
</dbReference>
<protein>
    <submittedName>
        <fullName evidence="3">Uncharacterized protein</fullName>
    </submittedName>
</protein>
<gene>
    <name evidence="3" type="ORF">CHS0354_003785</name>
</gene>
<sequence length="213" mass="23099">MKRQRKCDNPPPSLYGHYCIGDSSDYALCNGTDCDRHITPGPSTYAPEMCVDTLGDCDSVNQTLGVCKDRAHARTVCRKFCGLCTLVDGGWTEWTEWSGCSTTCDSGIKRRIRACTNPAPANGGNDCVGIATETSQCILRTCPVIQGSGKVNKSNGVKCIRFYVYYAQFMETGQYGVNGVLAAQLVELGLHIEGGPVITQDHHSMEISVSEIQ</sequence>
<dbReference type="Pfam" id="PF00090">
    <property type="entry name" value="TSP_1"/>
    <property type="match status" value="1"/>
</dbReference>
<dbReference type="Proteomes" id="UP001195483">
    <property type="component" value="Unassembled WGS sequence"/>
</dbReference>
<evidence type="ECO:0000313" key="4">
    <source>
        <dbReference type="Proteomes" id="UP001195483"/>
    </source>
</evidence>
<evidence type="ECO:0000256" key="1">
    <source>
        <dbReference type="ARBA" id="ARBA00022737"/>
    </source>
</evidence>
<keyword evidence="2" id="KW-1015">Disulfide bond</keyword>
<reference evidence="3" key="1">
    <citation type="journal article" date="2021" name="Genome Biol. Evol.">
        <title>A High-Quality Reference Genome for a Parasitic Bivalve with Doubly Uniparental Inheritance (Bivalvia: Unionida).</title>
        <authorList>
            <person name="Smith C.H."/>
        </authorList>
    </citation>
    <scope>NUCLEOTIDE SEQUENCE</scope>
    <source>
        <strain evidence="3">CHS0354</strain>
    </source>
</reference>
<dbReference type="PANTHER" id="PTHR16311">
    <property type="entry name" value="THROMBOSPONDIN TYPE I DOMAIN-CONTAINING 1"/>
    <property type="match status" value="1"/>
</dbReference>
<keyword evidence="1" id="KW-0677">Repeat</keyword>
<proteinExistence type="predicted"/>
<dbReference type="PROSITE" id="PS50092">
    <property type="entry name" value="TSP1"/>
    <property type="match status" value="2"/>
</dbReference>
<evidence type="ECO:0000256" key="2">
    <source>
        <dbReference type="ARBA" id="ARBA00023157"/>
    </source>
</evidence>
<dbReference type="InterPro" id="IPR000884">
    <property type="entry name" value="TSP1_rpt"/>
</dbReference>
<dbReference type="SMART" id="SM00209">
    <property type="entry name" value="TSP1"/>
    <property type="match status" value="1"/>
</dbReference>
<accession>A0AAE0W576</accession>